<keyword evidence="1" id="KW-0732">Signal</keyword>
<evidence type="ECO:0000313" key="2">
    <source>
        <dbReference type="EMBL" id="MFC4870830.1"/>
    </source>
</evidence>
<evidence type="ECO:0000313" key="3">
    <source>
        <dbReference type="Proteomes" id="UP001595818"/>
    </source>
</evidence>
<comment type="caution">
    <text evidence="2">The sequence shown here is derived from an EMBL/GenBank/DDBJ whole genome shotgun (WGS) entry which is preliminary data.</text>
</comment>
<gene>
    <name evidence="2" type="ORF">ACFPFU_03970</name>
</gene>
<dbReference type="Proteomes" id="UP001595818">
    <property type="component" value="Unassembled WGS sequence"/>
</dbReference>
<evidence type="ECO:0000256" key="1">
    <source>
        <dbReference type="SAM" id="SignalP"/>
    </source>
</evidence>
<name>A0ABV9SXP8_9BACT</name>
<accession>A0ABV9SXP8</accession>
<organism evidence="2 3">
    <name type="scientific">Negadavirga shengliensis</name>
    <dbReference type="NCBI Taxonomy" id="1389218"/>
    <lineage>
        <taxon>Bacteria</taxon>
        <taxon>Pseudomonadati</taxon>
        <taxon>Bacteroidota</taxon>
        <taxon>Cytophagia</taxon>
        <taxon>Cytophagales</taxon>
        <taxon>Cyclobacteriaceae</taxon>
        <taxon>Negadavirga</taxon>
    </lineage>
</organism>
<dbReference type="RefSeq" id="WP_377061739.1">
    <property type="nucleotide sequence ID" value="NZ_JBHSJJ010000002.1"/>
</dbReference>
<protein>
    <recommendedName>
        <fullName evidence="4">Secreted protein (Por secretion system target)</fullName>
    </recommendedName>
</protein>
<evidence type="ECO:0008006" key="4">
    <source>
        <dbReference type="Google" id="ProtNLM"/>
    </source>
</evidence>
<proteinExistence type="predicted"/>
<feature type="chain" id="PRO_5047342825" description="Secreted protein (Por secretion system target)" evidence="1">
    <location>
        <begin position="20"/>
        <end position="197"/>
    </location>
</feature>
<reference evidence="3" key="1">
    <citation type="journal article" date="2019" name="Int. J. Syst. Evol. Microbiol.">
        <title>The Global Catalogue of Microorganisms (GCM) 10K type strain sequencing project: providing services to taxonomists for standard genome sequencing and annotation.</title>
        <authorList>
            <consortium name="The Broad Institute Genomics Platform"/>
            <consortium name="The Broad Institute Genome Sequencing Center for Infectious Disease"/>
            <person name="Wu L."/>
            <person name="Ma J."/>
        </authorList>
    </citation>
    <scope>NUCLEOTIDE SEQUENCE [LARGE SCALE GENOMIC DNA]</scope>
    <source>
        <strain evidence="3">CGMCC 4.7466</strain>
    </source>
</reference>
<keyword evidence="3" id="KW-1185">Reference proteome</keyword>
<dbReference type="EMBL" id="JBHSJJ010000002">
    <property type="protein sequence ID" value="MFC4870830.1"/>
    <property type="molecule type" value="Genomic_DNA"/>
</dbReference>
<feature type="signal peptide" evidence="1">
    <location>
        <begin position="1"/>
        <end position="19"/>
    </location>
</feature>
<sequence length="197" mass="22601">MRLIIALMLLMGVSFSTTAVPADTTVDERKPLEMKMMEDKKVQLIYKANPNGLLHVKIYDENNVLMIRDRIAVKNPFTKMYDFSHVAPGKYILALHDAKGEVERLEIDVDKPSFDKKVYTKVQKIAPNKFKLLVNALYPSDITVYIYDKGKLVYEDREPNAKGLHKINTLDLVNNWDDIEFRVSTKEGFSKFISAAD</sequence>